<evidence type="ECO:0000259" key="5">
    <source>
        <dbReference type="SMART" id="SM00363"/>
    </source>
</evidence>
<dbReference type="PROSITE" id="PS50889">
    <property type="entry name" value="S4"/>
    <property type="match status" value="1"/>
</dbReference>
<dbReference type="GO" id="GO:0003723">
    <property type="term" value="F:RNA binding"/>
    <property type="evidence" value="ECO:0007669"/>
    <property type="project" value="UniProtKB-KW"/>
</dbReference>
<proteinExistence type="inferred from homology"/>
<comment type="caution">
    <text evidence="6">The sequence shown here is derived from an EMBL/GenBank/DDBJ whole genome shotgun (WGS) entry which is preliminary data.</text>
</comment>
<dbReference type="GO" id="GO:0009982">
    <property type="term" value="F:pseudouridine synthase activity"/>
    <property type="evidence" value="ECO:0007669"/>
    <property type="project" value="InterPro"/>
</dbReference>
<dbReference type="InterPro" id="IPR042092">
    <property type="entry name" value="PsdUridine_s_RsuA/RluB/E/F_cat"/>
</dbReference>
<evidence type="ECO:0000256" key="2">
    <source>
        <dbReference type="ARBA" id="ARBA00023235"/>
    </source>
</evidence>
<dbReference type="CDD" id="cd02870">
    <property type="entry name" value="PseudoU_synth_RsuA_like"/>
    <property type="match status" value="1"/>
</dbReference>
<dbReference type="GO" id="GO:0006364">
    <property type="term" value="P:rRNA processing"/>
    <property type="evidence" value="ECO:0007669"/>
    <property type="project" value="UniProtKB-ARBA"/>
</dbReference>
<dbReference type="Gene3D" id="3.30.70.580">
    <property type="entry name" value="Pseudouridine synthase I, catalytic domain, N-terminal subdomain"/>
    <property type="match status" value="1"/>
</dbReference>
<dbReference type="AlphaFoldDB" id="A0A438DU63"/>
<accession>A0A438DU63</accession>
<dbReference type="InterPro" id="IPR006145">
    <property type="entry name" value="PsdUridine_synth_RsuA/RluA"/>
</dbReference>
<dbReference type="CDD" id="cd00165">
    <property type="entry name" value="S4"/>
    <property type="match status" value="1"/>
</dbReference>
<dbReference type="PANTHER" id="PTHR47683:SF2">
    <property type="entry name" value="RNA-BINDING S4 DOMAIN-CONTAINING PROTEIN"/>
    <property type="match status" value="1"/>
</dbReference>
<keyword evidence="2" id="KW-0413">Isomerase</keyword>
<evidence type="ECO:0000313" key="6">
    <source>
        <dbReference type="EMBL" id="RVW39036.1"/>
    </source>
</evidence>
<dbReference type="FunFam" id="3.30.70.1560:FF:000004">
    <property type="entry name" value="Ribosomal large subunit pseudouridine synthase B"/>
    <property type="match status" value="1"/>
</dbReference>
<feature type="region of interest" description="Disordered" evidence="4">
    <location>
        <begin position="1"/>
        <end position="21"/>
    </location>
</feature>
<dbReference type="Proteomes" id="UP000288805">
    <property type="component" value="Unassembled WGS sequence"/>
</dbReference>
<sequence length="743" mass="84186">MAKAKALSAKKKKKKEESTARAVAVEPKYSKAARRFYNENFRDPPQRLSKVLAAAGDLCPILGNKVASWLASEFNAVNLKIFLWLWSFFSLVASRRNSEELIFEGRVTVNGSVCNTPQTRVDPARDMIYVNGNRLPKKLPPKVYLALNKPKGYICSSGEKESKSVLCLFDDYLKSWNKQNPGVPKPRIFTVGRLDVATTGLIILTNDGDFAQKLSHPSSKLSKEYIATIDGVVNKRHLIAISEGTVIEGVHCTPDSVELLPPQPNISKPRLRVVVHEGRNHEVRELVKSAGLQIHSLKRIRIGGFRLPSDLGLKVNLEKSILSGINIDLDQLNRLALVLDCKVLDWLIPYLGLPLGGNPKVGAFWDLVIERVSRRFGEHKRDHLVSWDLVCKAKGEGVLEFGKIFVRNCALLGKWLWRFPEEWPTNPFSWNLNFRFNLLDLEIEDFERLMSSLLHLHLFPFGHDLRAWSLFSLGLFTIKSFFSILPNLIDPTPSFPIDFVWKSQAPFKVKSFAWLVTLKKSGEMVDHIFLHCPLSLRLWHKLFNLVHMDWVPPRSICDMIIISCRGLRNSNRGKVLWQFACLALMWVVWRERNARIFEGKFHGSSNPSGKLIHLLVSHLGLQPKEASMHVECSGETVLTCHLWGPGDFSENKHWDWLCCLCLVSFNSTCRIQGFKLAVRSTPWRVGVGVKPRLEGCGLALVVVSNVGNRLLIFKMVGELPALKLDVEVHTGHLWKSRTSMLEI</sequence>
<dbReference type="PANTHER" id="PTHR47683">
    <property type="entry name" value="PSEUDOURIDINE SYNTHASE FAMILY PROTEIN-RELATED"/>
    <property type="match status" value="1"/>
</dbReference>
<dbReference type="InterPro" id="IPR050343">
    <property type="entry name" value="RsuA_PseudoU_synthase"/>
</dbReference>
<dbReference type="InterPro" id="IPR036986">
    <property type="entry name" value="S4_RNA-bd_sf"/>
</dbReference>
<dbReference type="Gene3D" id="3.10.290.10">
    <property type="entry name" value="RNA-binding S4 domain"/>
    <property type="match status" value="1"/>
</dbReference>
<comment type="similarity">
    <text evidence="1">Belongs to the pseudouridine synthase RsuA family.</text>
</comment>
<dbReference type="Gene3D" id="3.30.70.1560">
    <property type="entry name" value="Alpha-L RNA-binding motif"/>
    <property type="match status" value="1"/>
</dbReference>
<dbReference type="GO" id="GO:0001522">
    <property type="term" value="P:pseudouridine synthesis"/>
    <property type="evidence" value="ECO:0007669"/>
    <property type="project" value="InterPro"/>
</dbReference>
<evidence type="ECO:0000256" key="3">
    <source>
        <dbReference type="PROSITE-ProRule" id="PRU00182"/>
    </source>
</evidence>
<dbReference type="InterPro" id="IPR020103">
    <property type="entry name" value="PsdUridine_synth_cat_dom_sf"/>
</dbReference>
<gene>
    <name evidence="6" type="primary">SVR1_1</name>
    <name evidence="6" type="ORF">CK203_089136</name>
</gene>
<dbReference type="SMART" id="SM00363">
    <property type="entry name" value="S4"/>
    <property type="match status" value="1"/>
</dbReference>
<dbReference type="Pfam" id="PF01479">
    <property type="entry name" value="S4"/>
    <property type="match status" value="1"/>
</dbReference>
<dbReference type="PROSITE" id="PS01149">
    <property type="entry name" value="PSI_RSU"/>
    <property type="match status" value="1"/>
</dbReference>
<name>A0A438DU63_VITVI</name>
<dbReference type="SUPFAM" id="SSF55174">
    <property type="entry name" value="Alpha-L RNA-binding motif"/>
    <property type="match status" value="1"/>
</dbReference>
<dbReference type="InterPro" id="IPR020094">
    <property type="entry name" value="TruA/RsuA/RluB/E/F_N"/>
</dbReference>
<dbReference type="EMBL" id="QGNW01001496">
    <property type="protein sequence ID" value="RVW39036.1"/>
    <property type="molecule type" value="Genomic_DNA"/>
</dbReference>
<organism evidence="6 7">
    <name type="scientific">Vitis vinifera</name>
    <name type="common">Grape</name>
    <dbReference type="NCBI Taxonomy" id="29760"/>
    <lineage>
        <taxon>Eukaryota</taxon>
        <taxon>Viridiplantae</taxon>
        <taxon>Streptophyta</taxon>
        <taxon>Embryophyta</taxon>
        <taxon>Tracheophyta</taxon>
        <taxon>Spermatophyta</taxon>
        <taxon>Magnoliopsida</taxon>
        <taxon>eudicotyledons</taxon>
        <taxon>Gunneridae</taxon>
        <taxon>Pentapetalae</taxon>
        <taxon>rosids</taxon>
        <taxon>Vitales</taxon>
        <taxon>Vitaceae</taxon>
        <taxon>Viteae</taxon>
        <taxon>Vitis</taxon>
    </lineage>
</organism>
<dbReference type="FunFam" id="3.30.70.580:FF:000013">
    <property type="entry name" value="Ribosomal large subunit pseudouridine synthase B"/>
    <property type="match status" value="1"/>
</dbReference>
<evidence type="ECO:0000256" key="1">
    <source>
        <dbReference type="ARBA" id="ARBA00008348"/>
    </source>
</evidence>
<reference evidence="6 7" key="1">
    <citation type="journal article" date="2018" name="PLoS Genet.">
        <title>Population sequencing reveals clonal diversity and ancestral inbreeding in the grapevine cultivar Chardonnay.</title>
        <authorList>
            <person name="Roach M.J."/>
            <person name="Johnson D.L."/>
            <person name="Bohlmann J."/>
            <person name="van Vuuren H.J."/>
            <person name="Jones S.J."/>
            <person name="Pretorius I.S."/>
            <person name="Schmidt S.A."/>
            <person name="Borneman A.R."/>
        </authorList>
    </citation>
    <scope>NUCLEOTIDE SEQUENCE [LARGE SCALE GENOMIC DNA]</scope>
    <source>
        <strain evidence="7">cv. Chardonnay</strain>
        <tissue evidence="6">Leaf</tissue>
    </source>
</reference>
<dbReference type="SUPFAM" id="SSF55120">
    <property type="entry name" value="Pseudouridine synthase"/>
    <property type="match status" value="1"/>
</dbReference>
<evidence type="ECO:0000313" key="7">
    <source>
        <dbReference type="Proteomes" id="UP000288805"/>
    </source>
</evidence>
<keyword evidence="3" id="KW-0694">RNA-binding</keyword>
<dbReference type="Pfam" id="PF00849">
    <property type="entry name" value="PseudoU_synth_2"/>
    <property type="match status" value="1"/>
</dbReference>
<dbReference type="InterPro" id="IPR018496">
    <property type="entry name" value="PsdUridine_synth_RsuA/RluB_CS"/>
</dbReference>
<evidence type="ECO:0000256" key="4">
    <source>
        <dbReference type="SAM" id="MobiDB-lite"/>
    </source>
</evidence>
<protein>
    <submittedName>
        <fullName evidence="6">Putative ribosomal large subunit pseudouridine synthase SVR1, chloroplastic</fullName>
    </submittedName>
</protein>
<dbReference type="InterPro" id="IPR002942">
    <property type="entry name" value="S4_RNA-bd"/>
</dbReference>
<feature type="domain" description="RNA-binding S4" evidence="5">
    <location>
        <begin position="79"/>
        <end position="140"/>
    </location>
</feature>